<sequence length="481" mass="51321">MPLGLAPVGLAWAPFAGLAVIFAVVCAAPWRRAALAAYLFGLGYAGLGVYWIFIAVGEYGGGLLAASLVTPLFVALFALLPLAALLLGRLLGRGRPAVTTLLALPLAWILVEWVRSWLLTGATWLSIGYSQLETPLSGLAPVLGVYGVGLAIAPVAGALAWWLLSPLSLRLLAPALLALLVFGVGLLLPGRWTEPVGERLEVALIQGNVSQDQKWLEANRDRTLEHYIDTSREHFGRDLVIWPETAVPAFFHQVRDSHLAPLAEEARAAGTTLLVGAPVADVAGEGLFNAVVSLTDPPAFYYKRHLVPFGEYVPLRDAFGGVLDFVGAPLGDFNAGTDPSPLPAAGRRIGVSICYEVTFGAEVAEALPAAELLLNVSNDAWFGDSFAPWQHLEMARMRALETGRPMLRATNTGVTALIDHRGRLRTVGPLFEQAVVTGTVQPHQGATPYVRWGDWPVVGVVAAGLLVVGPLAGRRRKGLFR</sequence>
<dbReference type="SUPFAM" id="SSF56317">
    <property type="entry name" value="Carbon-nitrogen hydrolase"/>
    <property type="match status" value="1"/>
</dbReference>
<comment type="similarity">
    <text evidence="2 9">Belongs to the CN hydrolase family. Apolipoprotein N-acyltransferase subfamily.</text>
</comment>
<dbReference type="GO" id="GO:0016410">
    <property type="term" value="F:N-acyltransferase activity"/>
    <property type="evidence" value="ECO:0007669"/>
    <property type="project" value="UniProtKB-UniRule"/>
</dbReference>
<feature type="domain" description="CN hydrolase" evidence="10">
    <location>
        <begin position="205"/>
        <end position="442"/>
    </location>
</feature>
<accession>A0A2U2N588</accession>
<feature type="transmembrane region" description="Helical" evidence="9">
    <location>
        <begin position="63"/>
        <end position="87"/>
    </location>
</feature>
<evidence type="ECO:0000256" key="9">
    <source>
        <dbReference type="HAMAP-Rule" id="MF_01148"/>
    </source>
</evidence>
<evidence type="ECO:0000256" key="5">
    <source>
        <dbReference type="ARBA" id="ARBA00022692"/>
    </source>
</evidence>
<dbReference type="GO" id="GO:0042158">
    <property type="term" value="P:lipoprotein biosynthetic process"/>
    <property type="evidence" value="ECO:0007669"/>
    <property type="project" value="UniProtKB-UniRule"/>
</dbReference>
<evidence type="ECO:0000256" key="2">
    <source>
        <dbReference type="ARBA" id="ARBA00010065"/>
    </source>
</evidence>
<dbReference type="NCBIfam" id="TIGR00546">
    <property type="entry name" value="lnt"/>
    <property type="match status" value="1"/>
</dbReference>
<dbReference type="CDD" id="cd07571">
    <property type="entry name" value="ALP_N-acyl_transferase"/>
    <property type="match status" value="1"/>
</dbReference>
<comment type="caution">
    <text evidence="11">The sequence shown here is derived from an EMBL/GenBank/DDBJ whole genome shotgun (WGS) entry which is preliminary data.</text>
</comment>
<keyword evidence="6 9" id="KW-1133">Transmembrane helix</keyword>
<organism evidence="11 12">
    <name type="scientific">Sediminicurvatus halobius</name>
    <dbReference type="NCBI Taxonomy" id="2182432"/>
    <lineage>
        <taxon>Bacteria</taxon>
        <taxon>Pseudomonadati</taxon>
        <taxon>Pseudomonadota</taxon>
        <taxon>Gammaproteobacteria</taxon>
        <taxon>Chromatiales</taxon>
        <taxon>Ectothiorhodospiraceae</taxon>
        <taxon>Sediminicurvatus</taxon>
    </lineage>
</organism>
<dbReference type="AlphaFoldDB" id="A0A2U2N588"/>
<evidence type="ECO:0000256" key="4">
    <source>
        <dbReference type="ARBA" id="ARBA00022679"/>
    </source>
</evidence>
<feature type="transmembrane region" description="Helical" evidence="9">
    <location>
        <begin position="99"/>
        <end position="118"/>
    </location>
</feature>
<keyword evidence="3 9" id="KW-1003">Cell membrane</keyword>
<evidence type="ECO:0000313" key="12">
    <source>
        <dbReference type="Proteomes" id="UP000245474"/>
    </source>
</evidence>
<feature type="transmembrane region" description="Helical" evidence="9">
    <location>
        <begin position="138"/>
        <end position="164"/>
    </location>
</feature>
<dbReference type="UniPathway" id="UPA00666"/>
<dbReference type="EMBL" id="QFFI01000007">
    <property type="protein sequence ID" value="PWG64149.1"/>
    <property type="molecule type" value="Genomic_DNA"/>
</dbReference>
<comment type="catalytic activity">
    <reaction evidence="9">
        <text>N-terminal S-1,2-diacyl-sn-glyceryl-L-cysteinyl-[lipoprotein] + a glycerophospholipid = N-acyl-S-1,2-diacyl-sn-glyceryl-L-cysteinyl-[lipoprotein] + a 2-acyl-sn-glycero-3-phospholipid + H(+)</text>
        <dbReference type="Rhea" id="RHEA:48228"/>
        <dbReference type="Rhea" id="RHEA-COMP:14681"/>
        <dbReference type="Rhea" id="RHEA-COMP:14684"/>
        <dbReference type="ChEBI" id="CHEBI:15378"/>
        <dbReference type="ChEBI" id="CHEBI:136912"/>
        <dbReference type="ChEBI" id="CHEBI:140656"/>
        <dbReference type="ChEBI" id="CHEBI:140657"/>
        <dbReference type="ChEBI" id="CHEBI:140660"/>
        <dbReference type="EC" id="2.3.1.269"/>
    </reaction>
</comment>
<dbReference type="InterPro" id="IPR045378">
    <property type="entry name" value="LNT_N"/>
</dbReference>
<dbReference type="EC" id="2.3.1.269" evidence="9"/>
<keyword evidence="8 9" id="KW-0012">Acyltransferase</keyword>
<comment type="function">
    <text evidence="9">Catalyzes the phospholipid dependent N-acylation of the N-terminal cysteine of apolipoprotein, the last step in lipoprotein maturation.</text>
</comment>
<keyword evidence="11" id="KW-0449">Lipoprotein</keyword>
<dbReference type="OrthoDB" id="9804277at2"/>
<evidence type="ECO:0000256" key="6">
    <source>
        <dbReference type="ARBA" id="ARBA00022989"/>
    </source>
</evidence>
<dbReference type="Pfam" id="PF00795">
    <property type="entry name" value="CN_hydrolase"/>
    <property type="match status" value="1"/>
</dbReference>
<evidence type="ECO:0000256" key="7">
    <source>
        <dbReference type="ARBA" id="ARBA00023136"/>
    </source>
</evidence>
<dbReference type="InterPro" id="IPR036526">
    <property type="entry name" value="C-N_Hydrolase_sf"/>
</dbReference>
<keyword evidence="12" id="KW-1185">Reference proteome</keyword>
<feature type="transmembrane region" description="Helical" evidence="9">
    <location>
        <begin position="6"/>
        <end position="28"/>
    </location>
</feature>
<dbReference type="GO" id="GO:0005886">
    <property type="term" value="C:plasma membrane"/>
    <property type="evidence" value="ECO:0007669"/>
    <property type="project" value="UniProtKB-SubCell"/>
</dbReference>
<keyword evidence="4 9" id="KW-0808">Transferase</keyword>
<dbReference type="PROSITE" id="PS50263">
    <property type="entry name" value="CN_HYDROLASE"/>
    <property type="match status" value="1"/>
</dbReference>
<comment type="pathway">
    <text evidence="9">Protein modification; lipoprotein biosynthesis (N-acyl transfer).</text>
</comment>
<comment type="subcellular location">
    <subcellularLocation>
        <location evidence="1 9">Cell membrane</location>
        <topology evidence="1 9">Multi-pass membrane protein</topology>
    </subcellularLocation>
</comment>
<feature type="transmembrane region" description="Helical" evidence="9">
    <location>
        <begin position="35"/>
        <end position="57"/>
    </location>
</feature>
<evidence type="ECO:0000313" key="11">
    <source>
        <dbReference type="EMBL" id="PWG64149.1"/>
    </source>
</evidence>
<evidence type="ECO:0000256" key="1">
    <source>
        <dbReference type="ARBA" id="ARBA00004651"/>
    </source>
</evidence>
<dbReference type="Proteomes" id="UP000245474">
    <property type="component" value="Unassembled WGS sequence"/>
</dbReference>
<dbReference type="Gene3D" id="3.60.110.10">
    <property type="entry name" value="Carbon-nitrogen hydrolase"/>
    <property type="match status" value="1"/>
</dbReference>
<dbReference type="PANTHER" id="PTHR38686:SF1">
    <property type="entry name" value="APOLIPOPROTEIN N-ACYLTRANSFERASE"/>
    <property type="match status" value="1"/>
</dbReference>
<dbReference type="Pfam" id="PF20154">
    <property type="entry name" value="LNT_N"/>
    <property type="match status" value="1"/>
</dbReference>
<dbReference type="InterPro" id="IPR004563">
    <property type="entry name" value="Apolipo_AcylTrfase"/>
</dbReference>
<evidence type="ECO:0000256" key="8">
    <source>
        <dbReference type="ARBA" id="ARBA00023315"/>
    </source>
</evidence>
<reference evidence="11 12" key="1">
    <citation type="submission" date="2018-05" db="EMBL/GenBank/DDBJ databases">
        <title>Spiribacter halobius sp. nov., a moderately halophilic bacterium isolated from marine solar saltern.</title>
        <authorList>
            <person name="Zheng W.-S."/>
            <person name="Lu D.-C."/>
            <person name="Du Z.-J."/>
        </authorList>
    </citation>
    <scope>NUCLEOTIDE SEQUENCE [LARGE SCALE GENOMIC DNA]</scope>
    <source>
        <strain evidence="11 12">E85</strain>
    </source>
</reference>
<keyword evidence="7 9" id="KW-0472">Membrane</keyword>
<keyword evidence="5 9" id="KW-0812">Transmembrane</keyword>
<gene>
    <name evidence="9 11" type="primary">lnt</name>
    <name evidence="11" type="ORF">DEM34_06295</name>
</gene>
<proteinExistence type="inferred from homology"/>
<name>A0A2U2N588_9GAMM</name>
<protein>
    <recommendedName>
        <fullName evidence="9">Apolipoprotein N-acyltransferase</fullName>
        <shortName evidence="9">ALP N-acyltransferase</shortName>
        <ecNumber evidence="9">2.3.1.269</ecNumber>
    </recommendedName>
</protein>
<evidence type="ECO:0000256" key="3">
    <source>
        <dbReference type="ARBA" id="ARBA00022475"/>
    </source>
</evidence>
<dbReference type="PANTHER" id="PTHR38686">
    <property type="entry name" value="APOLIPOPROTEIN N-ACYLTRANSFERASE"/>
    <property type="match status" value="1"/>
</dbReference>
<feature type="transmembrane region" description="Helical" evidence="9">
    <location>
        <begin position="171"/>
        <end position="192"/>
    </location>
</feature>
<evidence type="ECO:0000259" key="10">
    <source>
        <dbReference type="PROSITE" id="PS50263"/>
    </source>
</evidence>
<dbReference type="InterPro" id="IPR003010">
    <property type="entry name" value="C-N_Hydrolase"/>
</dbReference>
<dbReference type="HAMAP" id="MF_01148">
    <property type="entry name" value="Lnt"/>
    <property type="match status" value="1"/>
</dbReference>